<dbReference type="InterPro" id="IPR005133">
    <property type="entry name" value="PhaG_MnhG_YufB"/>
</dbReference>
<dbReference type="HOGENOM" id="CLU_121334_2_0_6"/>
<dbReference type="Pfam" id="PF03334">
    <property type="entry name" value="PhaG_MnhG_YufB"/>
    <property type="match status" value="1"/>
</dbReference>
<reference evidence="2 3" key="1">
    <citation type="journal article" date="2012" name="J. Bacteriol.">
        <title>Complete genome sequences of Methylophaga sp. strain JAM1 and Methylophaga sp. strain JAM7.</title>
        <authorList>
            <person name="Villeneuve C."/>
            <person name="Martineau C."/>
            <person name="Mauffrey F."/>
            <person name="Villemur R."/>
        </authorList>
    </citation>
    <scope>NUCLEOTIDE SEQUENCE [LARGE SCALE GENOMIC DNA]</scope>
    <source>
        <strain evidence="2 3">JAM1</strain>
    </source>
</reference>
<accession>I1XHP7</accession>
<organism evidence="2 3">
    <name type="scientific">Methylophaga nitratireducenticrescens</name>
    <dbReference type="NCBI Taxonomy" id="754476"/>
    <lineage>
        <taxon>Bacteria</taxon>
        <taxon>Pseudomonadati</taxon>
        <taxon>Pseudomonadota</taxon>
        <taxon>Gammaproteobacteria</taxon>
        <taxon>Thiotrichales</taxon>
        <taxon>Piscirickettsiaceae</taxon>
        <taxon>Methylophaga</taxon>
    </lineage>
</organism>
<dbReference type="KEGG" id="mej:Q7A_1074"/>
<evidence type="ECO:0000313" key="3">
    <source>
        <dbReference type="Proteomes" id="UP000009144"/>
    </source>
</evidence>
<sequence length="98" mass="10513">MIELISLIIISAGVCFFVAGTVGLIRFPDAYSRLHAVTKADTLGLGLVIFGLILQSDSIRSAILMLGIWVLMMASAATACPLLARYQKSSDEEIPRAD</sequence>
<dbReference type="PANTHER" id="PTHR34703:SF1">
    <property type="entry name" value="ANTIPORTER SUBUNIT MNHG2-RELATED"/>
    <property type="match status" value="1"/>
</dbReference>
<feature type="transmembrane region" description="Helical" evidence="1">
    <location>
        <begin position="62"/>
        <end position="84"/>
    </location>
</feature>
<dbReference type="EMBL" id="CP003390">
    <property type="protein sequence ID" value="AFI83916.1"/>
    <property type="molecule type" value="Genomic_DNA"/>
</dbReference>
<evidence type="ECO:0000256" key="1">
    <source>
        <dbReference type="SAM" id="Phobius"/>
    </source>
</evidence>
<keyword evidence="1" id="KW-0812">Transmembrane</keyword>
<dbReference type="GO" id="GO:0015385">
    <property type="term" value="F:sodium:proton antiporter activity"/>
    <property type="evidence" value="ECO:0007669"/>
    <property type="project" value="TreeGrafter"/>
</dbReference>
<name>I1XHP7_METNJ</name>
<dbReference type="AlphaFoldDB" id="I1XHP7"/>
<feature type="transmembrane region" description="Helical" evidence="1">
    <location>
        <begin position="6"/>
        <end position="25"/>
    </location>
</feature>
<keyword evidence="3" id="KW-1185">Reference proteome</keyword>
<dbReference type="PANTHER" id="PTHR34703">
    <property type="entry name" value="ANTIPORTER SUBUNIT MNHG2-RELATED"/>
    <property type="match status" value="1"/>
</dbReference>
<reference evidence="2 3" key="2">
    <citation type="journal article" date="2013" name="Int. J. Syst. Evol. Microbiol.">
        <title>Methylophaga nitratireducenticrescens sp. nov. and Methylophaga frappieri sp. nov., isolated from the biofilm of the methanol-fed denitrification system treating the seawater at the Montreal Biodome.</title>
        <authorList>
            <person name="Villeneuve C."/>
            <person name="Martineau C."/>
            <person name="Mauffrey F."/>
            <person name="Villemur R."/>
        </authorList>
    </citation>
    <scope>NUCLEOTIDE SEQUENCE [LARGE SCALE GENOMIC DNA]</scope>
    <source>
        <strain evidence="2 3">JAM1</strain>
    </source>
</reference>
<dbReference type="PATRIC" id="fig|754476.3.peg.1060"/>
<dbReference type="eggNOG" id="COG1320">
    <property type="taxonomic scope" value="Bacteria"/>
</dbReference>
<dbReference type="OrthoDB" id="9813804at2"/>
<protein>
    <submittedName>
        <fullName evidence="2">Multisubunit Na+/H+ antiporter, MnhG subunit</fullName>
    </submittedName>
</protein>
<keyword evidence="1" id="KW-0472">Membrane</keyword>
<keyword evidence="1" id="KW-1133">Transmembrane helix</keyword>
<dbReference type="Proteomes" id="UP000009144">
    <property type="component" value="Chromosome"/>
</dbReference>
<evidence type="ECO:0000313" key="2">
    <source>
        <dbReference type="EMBL" id="AFI83916.1"/>
    </source>
</evidence>
<gene>
    <name evidence="2" type="ordered locus">Q7A_1074</name>
</gene>
<dbReference type="STRING" id="754476.Q7A_1074"/>
<proteinExistence type="predicted"/>